<feature type="signal peptide" evidence="2">
    <location>
        <begin position="1"/>
        <end position="26"/>
    </location>
</feature>
<evidence type="ECO:0000256" key="1">
    <source>
        <dbReference type="SAM" id="MobiDB-lite"/>
    </source>
</evidence>
<evidence type="ECO:0000313" key="5">
    <source>
        <dbReference type="Proteomes" id="UP000641646"/>
    </source>
</evidence>
<dbReference type="InterPro" id="IPR012334">
    <property type="entry name" value="Pectin_lyas_fold"/>
</dbReference>
<dbReference type="Gene3D" id="2.160.20.10">
    <property type="entry name" value="Single-stranded right-handed beta-helix, Pectin lyase-like"/>
    <property type="match status" value="3"/>
</dbReference>
<dbReference type="InterPro" id="IPR011050">
    <property type="entry name" value="Pectin_lyase_fold/virulence"/>
</dbReference>
<organism evidence="4 5">
    <name type="scientific">Aerosakkonema funiforme FACHB-1375</name>
    <dbReference type="NCBI Taxonomy" id="2949571"/>
    <lineage>
        <taxon>Bacteria</taxon>
        <taxon>Bacillati</taxon>
        <taxon>Cyanobacteriota</taxon>
        <taxon>Cyanophyceae</taxon>
        <taxon>Oscillatoriophycideae</taxon>
        <taxon>Aerosakkonematales</taxon>
        <taxon>Aerosakkonemataceae</taxon>
        <taxon>Aerosakkonema</taxon>
    </lineage>
</organism>
<feature type="region of interest" description="Disordered" evidence="1">
    <location>
        <begin position="518"/>
        <end position="544"/>
    </location>
</feature>
<dbReference type="RefSeq" id="WP_190464179.1">
    <property type="nucleotide sequence ID" value="NZ_JACJPW010000020.1"/>
</dbReference>
<feature type="compositionally biased region" description="Polar residues" evidence="1">
    <location>
        <begin position="527"/>
        <end position="537"/>
    </location>
</feature>
<feature type="chain" id="PRO_5036818610" evidence="2">
    <location>
        <begin position="27"/>
        <end position="1085"/>
    </location>
</feature>
<dbReference type="SMART" id="SM00912">
    <property type="entry name" value="Haemagg_act"/>
    <property type="match status" value="1"/>
</dbReference>
<keyword evidence="2" id="KW-0732">Signal</keyword>
<dbReference type="SUPFAM" id="SSF51126">
    <property type="entry name" value="Pectin lyase-like"/>
    <property type="match status" value="5"/>
</dbReference>
<evidence type="ECO:0000259" key="3">
    <source>
        <dbReference type="SMART" id="SM00912"/>
    </source>
</evidence>
<dbReference type="NCBIfam" id="TIGR01901">
    <property type="entry name" value="adhes_NPXG"/>
    <property type="match status" value="1"/>
</dbReference>
<comment type="caution">
    <text evidence="4">The sequence shown here is derived from an EMBL/GenBank/DDBJ whole genome shotgun (WGS) entry which is preliminary data.</text>
</comment>
<sequence length="1085" mass="109462">MIKFSHLFGMAGCVYLWSAIASATQAQIVPDATLPTNSTITINGNTNTIEGGTQAGSNLFHSFQEFSIPTGSSAFFNNALDIQNIFSRITGGSISNIDGLIKANGTANLFLLNPNGIIFGPNAQLNIGGSFFASTANSIRFADNTEFSASNPQTSPLLTVSVPIGLQFGVNPGQIVVQGNGNNLSIDSETYGDDVYIRDERPVGLQVNPGQTLALLGRDILLDSGNLTAPSGRIELGSVATEGNVNLTSSKIGWVLGYQEIHNFGDISLNKAASVDTSGEGGGSIQVQSRQLSLGEGSAFLALTLGSSNGIGIDIRAADSIRMSGVNSQGVYSFVAAETNPNSTGNAGNITVETGNLILDNGALISSSTFGAGHGGSLTIRASESVELKGVDPNGLGSFLGTEALPGSTGNAGDLIIETGSLILQDGAAITSATEGKGNGGSLTVRAAESVELMGADKEGTGSALQTTVGRESLGNAGNLAIETRRLSVRDGGQISAGTSGAGSASTLTVKATDSVDIRGTSADGETPSSLNTSVEQGATGAGGNLTVETGRLIVGEGARISTTTASASAAGNLTVKATDSVELIGTGKYLESLEQISSFTATPSIFRNGLFTISFGSGNAGNMTIETRRFIARDGALAQASNFGGGERGGQMTFNATDAMEVSASLLSNGNGPGSIGRAGDLTINTQNLTMRDGAIISTGTAGFGRGGNLTINATESIQLIGGNPYFVLGKPGDTALNASSVGPAPAGDLTISTRRLTISNGANASTTTFASGRGGSLTVKATDTLTIDGISGLFTPSALTGTTQGSGDAGNVSVTAGTLIIRNGGLIAADSLGIGSAGNLEITASLLRLDRQGFISARTAVGDRGNIIVQTDDGQLRGNSAIVTDASGTATGGNIIINTDTIVTLQNSNITANAVQGQGGNINLNAIGVFLSPGSNITATSEFGLSGTVEVRTPNGNVENAFAPISANFAIADTLLANSCDVRRRMNNSITVTGTGGLPPNPFEVLSGRYTVAGVQGLSTGAQGYRGIGDYRILTPLSAIQEAQGIAVTPNGRTMLLTQAQLRAIGGEGQGNAIANANDLICK</sequence>
<reference evidence="4" key="2">
    <citation type="submission" date="2020-08" db="EMBL/GenBank/DDBJ databases">
        <authorList>
            <person name="Chen M."/>
            <person name="Teng W."/>
            <person name="Zhao L."/>
            <person name="Hu C."/>
            <person name="Zhou Y."/>
            <person name="Han B."/>
            <person name="Song L."/>
            <person name="Shu W."/>
        </authorList>
    </citation>
    <scope>NUCLEOTIDE SEQUENCE</scope>
    <source>
        <strain evidence="4">FACHB-1375</strain>
    </source>
</reference>
<dbReference type="Proteomes" id="UP000641646">
    <property type="component" value="Unassembled WGS sequence"/>
</dbReference>
<dbReference type="Pfam" id="PF05860">
    <property type="entry name" value="TPS"/>
    <property type="match status" value="1"/>
</dbReference>
<dbReference type="AlphaFoldDB" id="A0A926VF75"/>
<dbReference type="EMBL" id="JACJPW010000020">
    <property type="protein sequence ID" value="MBD2181409.1"/>
    <property type="molecule type" value="Genomic_DNA"/>
</dbReference>
<keyword evidence="5" id="KW-1185">Reference proteome</keyword>
<dbReference type="InterPro" id="IPR008638">
    <property type="entry name" value="FhaB/CdiA-like_TPS"/>
</dbReference>
<evidence type="ECO:0000256" key="2">
    <source>
        <dbReference type="SAM" id="SignalP"/>
    </source>
</evidence>
<evidence type="ECO:0000313" key="4">
    <source>
        <dbReference type="EMBL" id="MBD2181409.1"/>
    </source>
</evidence>
<feature type="domain" description="Filamentous haemagglutinin FhaB/tRNA nuclease CdiA-like TPS" evidence="3">
    <location>
        <begin position="31"/>
        <end position="142"/>
    </location>
</feature>
<reference evidence="4" key="1">
    <citation type="journal article" date="2015" name="ISME J.">
        <title>Draft Genome Sequence of Streptomyces incarnatus NRRL8089, which Produces the Nucleoside Antibiotic Sinefungin.</title>
        <authorList>
            <person name="Oshima K."/>
            <person name="Hattori M."/>
            <person name="Shimizu H."/>
            <person name="Fukuda K."/>
            <person name="Nemoto M."/>
            <person name="Inagaki K."/>
            <person name="Tamura T."/>
        </authorList>
    </citation>
    <scope>NUCLEOTIDE SEQUENCE</scope>
    <source>
        <strain evidence="4">FACHB-1375</strain>
    </source>
</reference>
<accession>A0A926VF75</accession>
<gene>
    <name evidence="4" type="ORF">H6G03_09865</name>
</gene>
<proteinExistence type="predicted"/>
<protein>
    <submittedName>
        <fullName evidence="4">Filamentous hemagglutinin N-terminal domain-containing protein</fullName>
    </submittedName>
</protein>
<name>A0A926VF75_9CYAN</name>